<protein>
    <recommendedName>
        <fullName evidence="4">DUF2157 domain-containing protein</fullName>
    </recommendedName>
</protein>
<accession>A0A1G8UZQ0</accession>
<reference evidence="3" key="1">
    <citation type="submission" date="2016-10" db="EMBL/GenBank/DDBJ databases">
        <authorList>
            <person name="Varghese N."/>
            <person name="Submissions S."/>
        </authorList>
    </citation>
    <scope>NUCLEOTIDE SEQUENCE [LARGE SCALE GENOMIC DNA]</scope>
    <source>
        <strain evidence="3">DSM 23317</strain>
    </source>
</reference>
<name>A0A1G8UZQ0_9GAMM</name>
<feature type="transmembrane region" description="Helical" evidence="1">
    <location>
        <begin position="79"/>
        <end position="98"/>
    </location>
</feature>
<evidence type="ECO:0008006" key="4">
    <source>
        <dbReference type="Google" id="ProtNLM"/>
    </source>
</evidence>
<evidence type="ECO:0000313" key="2">
    <source>
        <dbReference type="EMBL" id="SDJ59199.1"/>
    </source>
</evidence>
<feature type="transmembrane region" description="Helical" evidence="1">
    <location>
        <begin position="49"/>
        <end position="67"/>
    </location>
</feature>
<feature type="transmembrane region" description="Helical" evidence="1">
    <location>
        <begin position="224"/>
        <end position="243"/>
    </location>
</feature>
<dbReference type="RefSeq" id="WP_090365595.1">
    <property type="nucleotide sequence ID" value="NZ_FNEM01000010.1"/>
</dbReference>
<organism evidence="2 3">
    <name type="scientific">Ferrimonas sediminum</name>
    <dbReference type="NCBI Taxonomy" id="718193"/>
    <lineage>
        <taxon>Bacteria</taxon>
        <taxon>Pseudomonadati</taxon>
        <taxon>Pseudomonadota</taxon>
        <taxon>Gammaproteobacteria</taxon>
        <taxon>Alteromonadales</taxon>
        <taxon>Ferrimonadaceae</taxon>
        <taxon>Ferrimonas</taxon>
    </lineage>
</organism>
<keyword evidence="1" id="KW-0472">Membrane</keyword>
<evidence type="ECO:0000313" key="3">
    <source>
        <dbReference type="Proteomes" id="UP000199527"/>
    </source>
</evidence>
<proteinExistence type="predicted"/>
<sequence length="350" mass="40019">MSWDNREADALNRALQQWQQQGLLDADTVRRLTATIEVRRFDWRRLARYSFLVALVSLGVSVASVLLDPRVIDWIASVFQAPVLVRSVGLALLALALLIQGQRLRQRDRRRRYQVEALFLGAVCAIGGALVYLADYLSVDESVWRWWLLSAVTVYALLGLWLRSSLIWAVALLTLALWLLVHSVQQVGWEALWYGMNPPARLALLGAVLALSATAMSRPAWRPLWSPTWHIGLSLMFINLWLLTLFGNHHDPQLWSAQPQWQLWPWALLAALVSVAAMLWGLRCDEAGLRLYGLAFLILNLYSRFFEQFWDSLHKGVLFAIAGASFWLLGRQAERIWNRSHSPDDSRRSR</sequence>
<feature type="transmembrane region" description="Helical" evidence="1">
    <location>
        <begin position="118"/>
        <end position="137"/>
    </location>
</feature>
<keyword evidence="3" id="KW-1185">Reference proteome</keyword>
<dbReference type="AlphaFoldDB" id="A0A1G8UZQ0"/>
<keyword evidence="1" id="KW-1133">Transmembrane helix</keyword>
<dbReference type="EMBL" id="FNEM01000010">
    <property type="protein sequence ID" value="SDJ59199.1"/>
    <property type="molecule type" value="Genomic_DNA"/>
</dbReference>
<feature type="transmembrane region" description="Helical" evidence="1">
    <location>
        <begin position="191"/>
        <end position="212"/>
    </location>
</feature>
<evidence type="ECO:0000256" key="1">
    <source>
        <dbReference type="SAM" id="Phobius"/>
    </source>
</evidence>
<dbReference type="OrthoDB" id="1120077at2"/>
<dbReference type="Proteomes" id="UP000199527">
    <property type="component" value="Unassembled WGS sequence"/>
</dbReference>
<gene>
    <name evidence="2" type="ORF">SAMN04488540_11048</name>
</gene>
<keyword evidence="1" id="KW-0812">Transmembrane</keyword>
<feature type="transmembrane region" description="Helical" evidence="1">
    <location>
        <begin position="289"/>
        <end position="306"/>
    </location>
</feature>
<feature type="transmembrane region" description="Helical" evidence="1">
    <location>
        <begin position="312"/>
        <end position="330"/>
    </location>
</feature>
<feature type="transmembrane region" description="Helical" evidence="1">
    <location>
        <begin position="166"/>
        <end position="185"/>
    </location>
</feature>
<feature type="transmembrane region" description="Helical" evidence="1">
    <location>
        <begin position="143"/>
        <end position="161"/>
    </location>
</feature>
<feature type="transmembrane region" description="Helical" evidence="1">
    <location>
        <begin position="263"/>
        <end position="282"/>
    </location>
</feature>